<dbReference type="AlphaFoldDB" id="A0A0G1XF99"/>
<dbReference type="Gene3D" id="3.40.50.20">
    <property type="match status" value="1"/>
</dbReference>
<dbReference type="SUPFAM" id="SSF52440">
    <property type="entry name" value="PreATP-grasp domain"/>
    <property type="match status" value="1"/>
</dbReference>
<dbReference type="Proteomes" id="UP000034445">
    <property type="component" value="Unassembled WGS sequence"/>
</dbReference>
<dbReference type="InterPro" id="IPR016185">
    <property type="entry name" value="PreATP-grasp_dom_sf"/>
</dbReference>
<protein>
    <submittedName>
        <fullName evidence="2">Phosphoribosylamine-glycine ligase</fullName>
    </submittedName>
</protein>
<keyword evidence="2" id="KW-0436">Ligase</keyword>
<dbReference type="GO" id="GO:0009113">
    <property type="term" value="P:purine nucleobase biosynthetic process"/>
    <property type="evidence" value="ECO:0007669"/>
    <property type="project" value="InterPro"/>
</dbReference>
<accession>A0A0G1XF99</accession>
<proteinExistence type="predicted"/>
<evidence type="ECO:0000313" key="2">
    <source>
        <dbReference type="EMBL" id="KKW29596.1"/>
    </source>
</evidence>
<dbReference type="PATRIC" id="fig|1618676.3.peg.1054"/>
<reference evidence="2 3" key="1">
    <citation type="journal article" date="2015" name="Nature">
        <title>rRNA introns, odd ribosomes, and small enigmatic genomes across a large radiation of phyla.</title>
        <authorList>
            <person name="Brown C.T."/>
            <person name="Hug L.A."/>
            <person name="Thomas B.C."/>
            <person name="Sharon I."/>
            <person name="Castelle C.J."/>
            <person name="Singh A."/>
            <person name="Wilkins M.J."/>
            <person name="Williams K.H."/>
            <person name="Banfield J.F."/>
        </authorList>
    </citation>
    <scope>NUCLEOTIDE SEQUENCE [LARGE SCALE GENOMIC DNA]</scope>
</reference>
<organism evidence="2 3">
    <name type="scientific">Candidatus Kaiserbacteria bacterium GW2011_GWC2_52_8b</name>
    <dbReference type="NCBI Taxonomy" id="1618676"/>
    <lineage>
        <taxon>Bacteria</taxon>
        <taxon>Candidatus Kaiseribacteriota</taxon>
    </lineage>
</organism>
<dbReference type="InterPro" id="IPR000115">
    <property type="entry name" value="PRibGlycinamide_synth"/>
</dbReference>
<feature type="domain" description="Phosphoribosylglycinamide synthetase N-terminal" evidence="1">
    <location>
        <begin position="1"/>
        <end position="49"/>
    </location>
</feature>
<evidence type="ECO:0000259" key="1">
    <source>
        <dbReference type="Pfam" id="PF02844"/>
    </source>
</evidence>
<dbReference type="EMBL" id="LCRF01000069">
    <property type="protein sequence ID" value="KKW29596.1"/>
    <property type="molecule type" value="Genomic_DNA"/>
</dbReference>
<dbReference type="Pfam" id="PF02844">
    <property type="entry name" value="GARS_N"/>
    <property type="match status" value="1"/>
</dbReference>
<name>A0A0G1XF99_9BACT</name>
<evidence type="ECO:0000313" key="3">
    <source>
        <dbReference type="Proteomes" id="UP000034445"/>
    </source>
</evidence>
<dbReference type="GO" id="GO:0004637">
    <property type="term" value="F:phosphoribosylamine-glycine ligase activity"/>
    <property type="evidence" value="ECO:0007669"/>
    <property type="project" value="InterPro"/>
</dbReference>
<comment type="caution">
    <text evidence="2">The sequence shown here is derived from an EMBL/GenBank/DDBJ whole genome shotgun (WGS) entry which is preliminary data.</text>
</comment>
<dbReference type="InterPro" id="IPR020562">
    <property type="entry name" value="PRibGlycinamide_synth_N"/>
</dbReference>
<sequence>MDVLIVGGGGREHALAWKLKQSPRIGKLYVAPGNGGTEALGCKNVAISVTEGRP</sequence>
<dbReference type="PANTHER" id="PTHR43472">
    <property type="entry name" value="PHOSPHORIBOSYLAMINE--GLYCINE LIGASE"/>
    <property type="match status" value="1"/>
</dbReference>
<gene>
    <name evidence="2" type="ORF">UY74_C0069G0003</name>
</gene>
<dbReference type="PANTHER" id="PTHR43472:SF1">
    <property type="entry name" value="PHOSPHORIBOSYLAMINE--GLYCINE LIGASE, CHLOROPLASTIC"/>
    <property type="match status" value="1"/>
</dbReference>